<dbReference type="Proteomes" id="UP001215280">
    <property type="component" value="Unassembled WGS sequence"/>
</dbReference>
<evidence type="ECO:0000256" key="1">
    <source>
        <dbReference type="SAM" id="MobiDB-lite"/>
    </source>
</evidence>
<reference evidence="3" key="1">
    <citation type="submission" date="2023-03" db="EMBL/GenBank/DDBJ databases">
        <title>Massive genome expansion in bonnet fungi (Mycena s.s.) driven by repeated elements and novel gene families across ecological guilds.</title>
        <authorList>
            <consortium name="Lawrence Berkeley National Laboratory"/>
            <person name="Harder C.B."/>
            <person name="Miyauchi S."/>
            <person name="Viragh M."/>
            <person name="Kuo A."/>
            <person name="Thoen E."/>
            <person name="Andreopoulos B."/>
            <person name="Lu D."/>
            <person name="Skrede I."/>
            <person name="Drula E."/>
            <person name="Henrissat B."/>
            <person name="Morin E."/>
            <person name="Kohler A."/>
            <person name="Barry K."/>
            <person name="LaButti K."/>
            <person name="Morin E."/>
            <person name="Salamov A."/>
            <person name="Lipzen A."/>
            <person name="Mereny Z."/>
            <person name="Hegedus B."/>
            <person name="Baldrian P."/>
            <person name="Stursova M."/>
            <person name="Weitz H."/>
            <person name="Taylor A."/>
            <person name="Grigoriev I.V."/>
            <person name="Nagy L.G."/>
            <person name="Martin F."/>
            <person name="Kauserud H."/>
        </authorList>
    </citation>
    <scope>NUCLEOTIDE SEQUENCE</scope>
    <source>
        <strain evidence="3">CBHHK188m</strain>
    </source>
</reference>
<evidence type="ECO:0000313" key="4">
    <source>
        <dbReference type="Proteomes" id="UP001215280"/>
    </source>
</evidence>
<gene>
    <name evidence="3" type="ORF">DFH07DRAFT_217303</name>
</gene>
<evidence type="ECO:0000256" key="2">
    <source>
        <dbReference type="SAM" id="SignalP"/>
    </source>
</evidence>
<dbReference type="Gene3D" id="2.60.40.420">
    <property type="entry name" value="Cupredoxins - blue copper proteins"/>
    <property type="match status" value="1"/>
</dbReference>
<accession>A0AAD7JUW2</accession>
<dbReference type="InterPro" id="IPR052953">
    <property type="entry name" value="Ser-rich/MCO-related"/>
</dbReference>
<feature type="region of interest" description="Disordered" evidence="1">
    <location>
        <begin position="171"/>
        <end position="204"/>
    </location>
</feature>
<dbReference type="InterPro" id="IPR008972">
    <property type="entry name" value="Cupredoxin"/>
</dbReference>
<dbReference type="AlphaFoldDB" id="A0AAD7JUW2"/>
<dbReference type="PANTHER" id="PTHR34883">
    <property type="entry name" value="SERINE-RICH PROTEIN, PUTATIVE-RELATED-RELATED"/>
    <property type="match status" value="1"/>
</dbReference>
<protein>
    <recommendedName>
        <fullName evidence="5">Extracellular serine-rich protein</fullName>
    </recommendedName>
</protein>
<dbReference type="PANTHER" id="PTHR34883:SF15">
    <property type="entry name" value="EXTRACELLULAR SERINE-RICH PROTEIN"/>
    <property type="match status" value="1"/>
</dbReference>
<dbReference type="SUPFAM" id="SSF49503">
    <property type="entry name" value="Cupredoxins"/>
    <property type="match status" value="1"/>
</dbReference>
<organism evidence="3 4">
    <name type="scientific">Mycena maculata</name>
    <dbReference type="NCBI Taxonomy" id="230809"/>
    <lineage>
        <taxon>Eukaryota</taxon>
        <taxon>Fungi</taxon>
        <taxon>Dikarya</taxon>
        <taxon>Basidiomycota</taxon>
        <taxon>Agaricomycotina</taxon>
        <taxon>Agaricomycetes</taxon>
        <taxon>Agaricomycetidae</taxon>
        <taxon>Agaricales</taxon>
        <taxon>Marasmiineae</taxon>
        <taxon>Mycenaceae</taxon>
        <taxon>Mycena</taxon>
    </lineage>
</organism>
<sequence length="229" mass="23003">MRSSALFAVSSFVGFALVGGQSSSAASSTSLSPAQITHFITVANNLTATNASNVFQPNVVNASLGETVYFNFTQGNHSATQSTFAVPCVPASQSNSSINGFNTGLRPAGNGTSITNFIIIMNPDIVNTTLWFYDINTCGIGGVGVINAGNVTATDQPYDAFVRNAERLNGTHTSSAVPSPTPPSSGSNSGGGSDSGSGSSNSTGAALPQGALAPAMILVPFFAAAAALL</sequence>
<evidence type="ECO:0008006" key="5">
    <source>
        <dbReference type="Google" id="ProtNLM"/>
    </source>
</evidence>
<evidence type="ECO:0000313" key="3">
    <source>
        <dbReference type="EMBL" id="KAJ7772133.1"/>
    </source>
</evidence>
<comment type="caution">
    <text evidence="3">The sequence shown here is derived from an EMBL/GenBank/DDBJ whole genome shotgun (WGS) entry which is preliminary data.</text>
</comment>
<dbReference type="EMBL" id="JARJLG010000020">
    <property type="protein sequence ID" value="KAJ7772133.1"/>
    <property type="molecule type" value="Genomic_DNA"/>
</dbReference>
<proteinExistence type="predicted"/>
<feature type="signal peptide" evidence="2">
    <location>
        <begin position="1"/>
        <end position="20"/>
    </location>
</feature>
<keyword evidence="2" id="KW-0732">Signal</keyword>
<keyword evidence="4" id="KW-1185">Reference proteome</keyword>
<name>A0AAD7JUW2_9AGAR</name>
<feature type="chain" id="PRO_5042144824" description="Extracellular serine-rich protein" evidence="2">
    <location>
        <begin position="21"/>
        <end position="229"/>
    </location>
</feature>